<sequence length="184" mass="19841">MKSLLVFIVGGLLLVGCGQSEHQHSHDDDHHHAEGQSGGHDKDSDGKTGAELKAAGSVEGVKAATQSWADAFNSRVLDKILAHYSAEAVFWGTVSPTLRDEPSEVRDYFIPIGPEARVLIGEQRPRVFSDIAVNTGSYTFTLVSDGKKETVAARFSFVYKRDANGTWLIVDHHSSAVPAPKAAD</sequence>
<evidence type="ECO:0000256" key="1">
    <source>
        <dbReference type="SAM" id="MobiDB-lite"/>
    </source>
</evidence>
<dbReference type="Pfam" id="PF08332">
    <property type="entry name" value="CaMKII_AD"/>
    <property type="match status" value="1"/>
</dbReference>
<feature type="domain" description="Calcium/calmodulin-dependent protein kinase II association-domain" evidence="2">
    <location>
        <begin position="62"/>
        <end position="178"/>
    </location>
</feature>
<proteinExistence type="predicted"/>
<dbReference type="SUPFAM" id="SSF54427">
    <property type="entry name" value="NTF2-like"/>
    <property type="match status" value="1"/>
</dbReference>
<dbReference type="EMBL" id="UINC01098464">
    <property type="protein sequence ID" value="SVC57000.1"/>
    <property type="molecule type" value="Genomic_DNA"/>
</dbReference>
<feature type="region of interest" description="Disordered" evidence="1">
    <location>
        <begin position="19"/>
        <end position="49"/>
    </location>
</feature>
<protein>
    <recommendedName>
        <fullName evidence="2">Calcium/calmodulin-dependent protein kinase II association-domain domain-containing protein</fullName>
    </recommendedName>
</protein>
<evidence type="ECO:0000313" key="3">
    <source>
        <dbReference type="EMBL" id="SVC57000.1"/>
    </source>
</evidence>
<gene>
    <name evidence="3" type="ORF">METZ01_LOCUS309854</name>
</gene>
<dbReference type="PROSITE" id="PS51257">
    <property type="entry name" value="PROKAR_LIPOPROTEIN"/>
    <property type="match status" value="1"/>
</dbReference>
<evidence type="ECO:0000259" key="2">
    <source>
        <dbReference type="Pfam" id="PF08332"/>
    </source>
</evidence>
<accession>A0A382N8D1</accession>
<reference evidence="3" key="1">
    <citation type="submission" date="2018-05" db="EMBL/GenBank/DDBJ databases">
        <authorList>
            <person name="Lanie J.A."/>
            <person name="Ng W.-L."/>
            <person name="Kazmierczak K.M."/>
            <person name="Andrzejewski T.M."/>
            <person name="Davidsen T.M."/>
            <person name="Wayne K.J."/>
            <person name="Tettelin H."/>
            <person name="Glass J.I."/>
            <person name="Rusch D."/>
            <person name="Podicherti R."/>
            <person name="Tsui H.-C.T."/>
            <person name="Winkler M.E."/>
        </authorList>
    </citation>
    <scope>NUCLEOTIDE SEQUENCE</scope>
</reference>
<dbReference type="Gene3D" id="3.10.450.50">
    <property type="match status" value="1"/>
</dbReference>
<dbReference type="AlphaFoldDB" id="A0A382N8D1"/>
<dbReference type="InterPro" id="IPR032710">
    <property type="entry name" value="NTF2-like_dom_sf"/>
</dbReference>
<dbReference type="InterPro" id="IPR013543">
    <property type="entry name" value="Ca/CaM-dep_prot_kinase-assoc"/>
</dbReference>
<feature type="compositionally biased region" description="Basic and acidic residues" evidence="1">
    <location>
        <begin position="21"/>
        <end position="49"/>
    </location>
</feature>
<name>A0A382N8D1_9ZZZZ</name>
<organism evidence="3">
    <name type="scientific">marine metagenome</name>
    <dbReference type="NCBI Taxonomy" id="408172"/>
    <lineage>
        <taxon>unclassified sequences</taxon>
        <taxon>metagenomes</taxon>
        <taxon>ecological metagenomes</taxon>
    </lineage>
</organism>